<dbReference type="InterPro" id="IPR000073">
    <property type="entry name" value="AB_hydrolase_1"/>
</dbReference>
<protein>
    <recommendedName>
        <fullName evidence="1">AB hydrolase-1 domain-containing protein</fullName>
    </recommendedName>
</protein>
<proteinExistence type="predicted"/>
<dbReference type="InParanoid" id="A0A194X8E7"/>
<dbReference type="RefSeq" id="XP_018070796.1">
    <property type="nucleotide sequence ID" value="XM_018222609.1"/>
</dbReference>
<sequence>MPRPQSRPVFVIVPGGSQNPGHYGYLFHLLQSHGYPTLSALLPSTGTGENVSVQDDVDYVLKRMLLPILDTEKHDVILVTHSYSGLPGSAAAMGLSKADRAAKGKSTSILGQISIAAIITPGGDGKDVVDTFGGQLPPHLSTDEAAGLLTCEDPGPPLYGDVSPQVVQDAAVLSTMCPSLASFKTPCPRASWDS</sequence>
<keyword evidence="3" id="KW-1185">Reference proteome</keyword>
<evidence type="ECO:0000259" key="1">
    <source>
        <dbReference type="Pfam" id="PF12697"/>
    </source>
</evidence>
<reference evidence="2 3" key="1">
    <citation type="submission" date="2015-10" db="EMBL/GenBank/DDBJ databases">
        <title>Full genome of DAOMC 229536 Phialocephala scopiformis, a fungal endophyte of spruce producing the potent anti-insectan compound rugulosin.</title>
        <authorList>
            <consortium name="DOE Joint Genome Institute"/>
            <person name="Walker A.K."/>
            <person name="Frasz S.L."/>
            <person name="Seifert K.A."/>
            <person name="Miller J.D."/>
            <person name="Mondo S.J."/>
            <person name="Labutti K."/>
            <person name="Lipzen A."/>
            <person name="Dockter R."/>
            <person name="Kennedy M."/>
            <person name="Grigoriev I.V."/>
            <person name="Spatafora J.W."/>
        </authorList>
    </citation>
    <scope>NUCLEOTIDE SEQUENCE [LARGE SCALE GENOMIC DNA]</scope>
    <source>
        <strain evidence="2 3">CBS 120377</strain>
    </source>
</reference>
<dbReference type="GeneID" id="28832335"/>
<feature type="domain" description="AB hydrolase-1" evidence="1">
    <location>
        <begin position="10"/>
        <end position="192"/>
    </location>
</feature>
<dbReference type="PANTHER" id="PTHR37017">
    <property type="entry name" value="AB HYDROLASE-1 DOMAIN-CONTAINING PROTEIN-RELATED"/>
    <property type="match status" value="1"/>
</dbReference>
<dbReference type="EMBL" id="KQ947416">
    <property type="protein sequence ID" value="KUJ16441.1"/>
    <property type="molecule type" value="Genomic_DNA"/>
</dbReference>
<dbReference type="Pfam" id="PF12697">
    <property type="entry name" value="Abhydrolase_6"/>
    <property type="match status" value="1"/>
</dbReference>
<evidence type="ECO:0000313" key="3">
    <source>
        <dbReference type="Proteomes" id="UP000070700"/>
    </source>
</evidence>
<dbReference type="Gene3D" id="3.40.50.1820">
    <property type="entry name" value="alpha/beta hydrolase"/>
    <property type="match status" value="1"/>
</dbReference>
<organism evidence="2 3">
    <name type="scientific">Mollisia scopiformis</name>
    <name type="common">Conifer needle endophyte fungus</name>
    <name type="synonym">Phialocephala scopiformis</name>
    <dbReference type="NCBI Taxonomy" id="149040"/>
    <lineage>
        <taxon>Eukaryota</taxon>
        <taxon>Fungi</taxon>
        <taxon>Dikarya</taxon>
        <taxon>Ascomycota</taxon>
        <taxon>Pezizomycotina</taxon>
        <taxon>Leotiomycetes</taxon>
        <taxon>Helotiales</taxon>
        <taxon>Mollisiaceae</taxon>
        <taxon>Mollisia</taxon>
    </lineage>
</organism>
<gene>
    <name evidence="2" type="ORF">LY89DRAFT_782694</name>
</gene>
<dbReference type="PANTHER" id="PTHR37017:SF8">
    <property type="entry name" value="AB HYDROLASE-1 DOMAIN-CONTAINING PROTEIN"/>
    <property type="match status" value="1"/>
</dbReference>
<dbReference type="Proteomes" id="UP000070700">
    <property type="component" value="Unassembled WGS sequence"/>
</dbReference>
<dbReference type="OrthoDB" id="408373at2759"/>
<dbReference type="SUPFAM" id="SSF53474">
    <property type="entry name" value="alpha/beta-Hydrolases"/>
    <property type="match status" value="1"/>
</dbReference>
<dbReference type="KEGG" id="psco:LY89DRAFT_782694"/>
<evidence type="ECO:0000313" key="2">
    <source>
        <dbReference type="EMBL" id="KUJ16441.1"/>
    </source>
</evidence>
<dbReference type="AlphaFoldDB" id="A0A194X8E7"/>
<accession>A0A194X8E7</accession>
<dbReference type="InterPro" id="IPR029058">
    <property type="entry name" value="AB_hydrolase_fold"/>
</dbReference>
<name>A0A194X8E7_MOLSC</name>
<dbReference type="InterPro" id="IPR052897">
    <property type="entry name" value="Sec-Metab_Biosynth_Hydrolase"/>
</dbReference>